<dbReference type="Proteomes" id="UP000324133">
    <property type="component" value="Unassembled WGS sequence"/>
</dbReference>
<comment type="caution">
    <text evidence="1">The sequence shown here is derived from an EMBL/GenBank/DDBJ whole genome shotgun (WGS) entry which is preliminary data.</text>
</comment>
<evidence type="ECO:0000313" key="1">
    <source>
        <dbReference type="EMBL" id="KAA3437801.1"/>
    </source>
</evidence>
<reference evidence="1 2" key="1">
    <citation type="submission" date="2019-07" db="EMBL/GenBank/DDBJ databases">
        <title>Rufibacter sp. nov., isolated from lake sediment.</title>
        <authorList>
            <person name="Qu J.-H."/>
        </authorList>
    </citation>
    <scope>NUCLEOTIDE SEQUENCE [LARGE SCALE GENOMIC DNA]</scope>
    <source>
        <strain evidence="1 2">NBS58-1</strain>
    </source>
</reference>
<proteinExistence type="predicted"/>
<gene>
    <name evidence="1" type="ORF">FOA19_10940</name>
</gene>
<dbReference type="EMBL" id="VKKY01000002">
    <property type="protein sequence ID" value="KAA3437801.1"/>
    <property type="molecule type" value="Genomic_DNA"/>
</dbReference>
<dbReference type="InterPro" id="IPR032206">
    <property type="entry name" value="DUF5025"/>
</dbReference>
<dbReference type="Pfam" id="PF16428">
    <property type="entry name" value="DUF5025"/>
    <property type="match status" value="1"/>
</dbReference>
<name>A0A5B6TD28_9BACT</name>
<keyword evidence="2" id="KW-1185">Reference proteome</keyword>
<evidence type="ECO:0000313" key="2">
    <source>
        <dbReference type="Proteomes" id="UP000324133"/>
    </source>
</evidence>
<accession>A0A5B6TD28</accession>
<organism evidence="1 2">
    <name type="scientific">Rufibacter hautae</name>
    <dbReference type="NCBI Taxonomy" id="2595005"/>
    <lineage>
        <taxon>Bacteria</taxon>
        <taxon>Pseudomonadati</taxon>
        <taxon>Bacteroidota</taxon>
        <taxon>Cytophagia</taxon>
        <taxon>Cytophagales</taxon>
        <taxon>Hymenobacteraceae</taxon>
        <taxon>Rufibacter</taxon>
    </lineage>
</organism>
<dbReference type="RefSeq" id="WP_149090865.1">
    <property type="nucleotide sequence ID" value="NZ_VKKY01000002.1"/>
</dbReference>
<dbReference type="PROSITE" id="PS51257">
    <property type="entry name" value="PROKAR_LIPOPROTEIN"/>
    <property type="match status" value="1"/>
</dbReference>
<protein>
    <submittedName>
        <fullName evidence="1">DUF5025 domain-containing protein</fullName>
    </submittedName>
</protein>
<dbReference type="AlphaFoldDB" id="A0A5B6TD28"/>
<sequence>MNTKLAFTTMIFLGLGLGSCQKDAPEPEPKPTPVTSFSMQLNSQRWQPSQVGEDKCMQKFHGAWSRITTNEGSRPIFTIEAKNDIAGESRREEYLRIQISNLKTIGVYAITDAYTKDFFSHASFRVNRPGETVKHYTNKTDKPAFWVEVKEFIDLPEFSHKGIRGTFYGTLYNEVNPKDSITIHQGEFLFKKVNWYNYDQCF</sequence>
<dbReference type="OrthoDB" id="893489at2"/>